<feature type="transmembrane region" description="Helical" evidence="2">
    <location>
        <begin position="172"/>
        <end position="193"/>
    </location>
</feature>
<feature type="compositionally biased region" description="Low complexity" evidence="1">
    <location>
        <begin position="11"/>
        <end position="21"/>
    </location>
</feature>
<feature type="transmembrane region" description="Helical" evidence="2">
    <location>
        <begin position="437"/>
        <end position="456"/>
    </location>
</feature>
<feature type="transmembrane region" description="Helical" evidence="2">
    <location>
        <begin position="462"/>
        <end position="479"/>
    </location>
</feature>
<dbReference type="InterPro" id="IPR005625">
    <property type="entry name" value="PepSY-ass_TM"/>
</dbReference>
<comment type="caution">
    <text evidence="3">The sequence shown here is derived from an EMBL/GenBank/DDBJ whole genome shotgun (WGS) entry which is preliminary data.</text>
</comment>
<feature type="transmembrane region" description="Helical" evidence="2">
    <location>
        <begin position="37"/>
        <end position="60"/>
    </location>
</feature>
<keyword evidence="2" id="KW-0472">Membrane</keyword>
<dbReference type="Pfam" id="PF03929">
    <property type="entry name" value="PepSY_TM"/>
    <property type="match status" value="1"/>
</dbReference>
<evidence type="ECO:0000313" key="3">
    <source>
        <dbReference type="EMBL" id="OBB85272.1"/>
    </source>
</evidence>
<gene>
    <name evidence="3" type="ORF">A5779_04225</name>
</gene>
<evidence type="ECO:0000313" key="4">
    <source>
        <dbReference type="Proteomes" id="UP000094008"/>
    </source>
</evidence>
<feature type="region of interest" description="Disordered" evidence="1">
    <location>
        <begin position="1"/>
        <end position="21"/>
    </location>
</feature>
<evidence type="ECO:0000256" key="2">
    <source>
        <dbReference type="SAM" id="Phobius"/>
    </source>
</evidence>
<dbReference type="PANTHER" id="PTHR34219">
    <property type="entry name" value="IRON-REGULATED INNER MEMBRANE PROTEIN-RELATED"/>
    <property type="match status" value="1"/>
</dbReference>
<protein>
    <submittedName>
        <fullName evidence="3">Peptidase</fullName>
    </submittedName>
</protein>
<accession>A0A1A0VPT6</accession>
<reference evidence="4" key="1">
    <citation type="submission" date="2016-06" db="EMBL/GenBank/DDBJ databases">
        <authorList>
            <person name="Sutton G."/>
            <person name="Brinkac L."/>
            <person name="Sanka R."/>
            <person name="Adams M."/>
            <person name="Lau E."/>
            <person name="Mehaffy C."/>
            <person name="Tameris M."/>
            <person name="Hatherill M."/>
            <person name="Hanekom W."/>
            <person name="Mahomed H."/>
            <person name="Mcshane H."/>
        </authorList>
    </citation>
    <scope>NUCLEOTIDE SEQUENCE [LARGE SCALE GENOMIC DNA]</scope>
    <source>
        <strain evidence="4">852002-10433_SCH5171157</strain>
    </source>
</reference>
<proteinExistence type="predicted"/>
<sequence>MGENPSTATDETTPPESSISPPAGTAHYRAFLLRLHFYAGIFVGPFLLIAAISGGLYAIAPTIEQFVYRDQLQSHSSGDLLPVAEQIRAAQTVRPDLAVAAVRPATGPGETTRVMFDDPSLGESERHAVFIDPVTGASHGELTVYGSSGALPLRTWIDQMHRSLHLGEPGRMYSELAASWLWLIALAGVFLWWGRYRRMSRRGGAEPRLLTLDRALRGRARALNWHGAVGIWIAVGLLFLSATGLTWSRFAGDNITAVRAALSWTTPTVSTALDGAAEDMPGLMSGHEGHHGVAAPSAAHVANASLAGDIDGVLKAASDAGVGGKVEVGIPANSHTAFTVAQTRQPWVMSNNAMAVDGTSAKVTDISWFADWPLAAKLSAWGIQLHMGLLFGVANQLVLLGLAVALVTVIVRGYLLWWHRRPTASRALVGSAPRRGVLTGLPPGAAVAVVLVAAAVGWFIPLLGVSLVVFVAVDVVVGWRQNSNRRNATTTAPASRNR</sequence>
<evidence type="ECO:0000256" key="1">
    <source>
        <dbReference type="SAM" id="MobiDB-lite"/>
    </source>
</evidence>
<dbReference type="AlphaFoldDB" id="A0A1A0VPT6"/>
<feature type="compositionally biased region" description="Polar residues" evidence="1">
    <location>
        <begin position="1"/>
        <end position="10"/>
    </location>
</feature>
<dbReference type="EMBL" id="LZSY01000146">
    <property type="protein sequence ID" value="OBB85272.1"/>
    <property type="molecule type" value="Genomic_DNA"/>
</dbReference>
<dbReference type="PANTHER" id="PTHR34219:SF1">
    <property type="entry name" value="PEPSY DOMAIN-CONTAINING PROTEIN"/>
    <property type="match status" value="1"/>
</dbReference>
<dbReference type="OrthoDB" id="9791166at2"/>
<keyword evidence="2" id="KW-1133">Transmembrane helix</keyword>
<feature type="transmembrane region" description="Helical" evidence="2">
    <location>
        <begin position="222"/>
        <end position="242"/>
    </location>
</feature>
<keyword evidence="2" id="KW-0812">Transmembrane</keyword>
<name>A0A1A0VPT6_MYCPR</name>
<dbReference type="RefSeq" id="WP_064886014.1">
    <property type="nucleotide sequence ID" value="NZ_LZSY01000146.1"/>
</dbReference>
<feature type="transmembrane region" description="Helical" evidence="2">
    <location>
        <begin position="397"/>
        <end position="417"/>
    </location>
</feature>
<dbReference type="Proteomes" id="UP000094008">
    <property type="component" value="Unassembled WGS sequence"/>
</dbReference>
<organism evidence="3 4">
    <name type="scientific">Mycolicibacterium peregrinum</name>
    <name type="common">Mycobacterium peregrinum</name>
    <dbReference type="NCBI Taxonomy" id="43304"/>
    <lineage>
        <taxon>Bacteria</taxon>
        <taxon>Bacillati</taxon>
        <taxon>Actinomycetota</taxon>
        <taxon>Actinomycetes</taxon>
        <taxon>Mycobacteriales</taxon>
        <taxon>Mycobacteriaceae</taxon>
        <taxon>Mycolicibacterium</taxon>
    </lineage>
</organism>